<dbReference type="EMBL" id="BTGD01000011">
    <property type="protein sequence ID" value="GMM57203.1"/>
    <property type="molecule type" value="Genomic_DNA"/>
</dbReference>
<reference evidence="2 3" key="1">
    <citation type="journal article" date="2023" name="Elife">
        <title>Identification of key yeast species and microbe-microbe interactions impacting larval growth of Drosophila in the wild.</title>
        <authorList>
            <person name="Mure A."/>
            <person name="Sugiura Y."/>
            <person name="Maeda R."/>
            <person name="Honda K."/>
            <person name="Sakurai N."/>
            <person name="Takahashi Y."/>
            <person name="Watada M."/>
            <person name="Katoh T."/>
            <person name="Gotoh A."/>
            <person name="Gotoh Y."/>
            <person name="Taniguchi I."/>
            <person name="Nakamura K."/>
            <person name="Hayashi T."/>
            <person name="Katayama T."/>
            <person name="Uemura T."/>
            <person name="Hattori Y."/>
        </authorList>
    </citation>
    <scope>NUCLEOTIDE SEQUENCE [LARGE SCALE GENOMIC DNA]</scope>
    <source>
        <strain evidence="2 3">KH-74</strain>
    </source>
</reference>
<evidence type="ECO:0000313" key="3">
    <source>
        <dbReference type="Proteomes" id="UP001377567"/>
    </source>
</evidence>
<name>A0AAV5S0V7_MAUHU</name>
<proteinExistence type="predicted"/>
<evidence type="ECO:0000256" key="1">
    <source>
        <dbReference type="SAM" id="MobiDB-lite"/>
    </source>
</evidence>
<gene>
    <name evidence="2" type="ORF">DAKH74_038190</name>
</gene>
<sequence length="111" mass="12255">MGDNQAITLFSIDGPLETALSDESFQIPPEMMTTLAQFMRCCHSTTEGQNVDSGDGDAIASESSEVKPVGKDPDGFMETRLREEWGKADKLRQQVDLNPGDKSLMEDWQKA</sequence>
<accession>A0AAV5S0V7</accession>
<evidence type="ECO:0000313" key="2">
    <source>
        <dbReference type="EMBL" id="GMM57203.1"/>
    </source>
</evidence>
<feature type="region of interest" description="Disordered" evidence="1">
    <location>
        <begin position="46"/>
        <end position="111"/>
    </location>
</feature>
<comment type="caution">
    <text evidence="2">The sequence shown here is derived from an EMBL/GenBank/DDBJ whole genome shotgun (WGS) entry which is preliminary data.</text>
</comment>
<organism evidence="2 3">
    <name type="scientific">Maudiozyma humilis</name>
    <name type="common">Sour dough yeast</name>
    <name type="synonym">Kazachstania humilis</name>
    <dbReference type="NCBI Taxonomy" id="51915"/>
    <lineage>
        <taxon>Eukaryota</taxon>
        <taxon>Fungi</taxon>
        <taxon>Dikarya</taxon>
        <taxon>Ascomycota</taxon>
        <taxon>Saccharomycotina</taxon>
        <taxon>Saccharomycetes</taxon>
        <taxon>Saccharomycetales</taxon>
        <taxon>Saccharomycetaceae</taxon>
        <taxon>Maudiozyma</taxon>
    </lineage>
</organism>
<feature type="compositionally biased region" description="Basic and acidic residues" evidence="1">
    <location>
        <begin position="64"/>
        <end position="93"/>
    </location>
</feature>
<protein>
    <submittedName>
        <fullName evidence="2">Uncharacterized protein</fullName>
    </submittedName>
</protein>
<dbReference type="AlphaFoldDB" id="A0AAV5S0V7"/>
<dbReference type="Proteomes" id="UP001377567">
    <property type="component" value="Unassembled WGS sequence"/>
</dbReference>
<keyword evidence="3" id="KW-1185">Reference proteome</keyword>